<evidence type="ECO:0000313" key="2">
    <source>
        <dbReference type="EnsemblMetazoa" id="Aqu2.1.12353_001"/>
    </source>
</evidence>
<name>A0A1X7TDC9_AMPQE</name>
<feature type="compositionally biased region" description="Basic and acidic residues" evidence="1">
    <location>
        <begin position="81"/>
        <end position="91"/>
    </location>
</feature>
<feature type="compositionally biased region" description="Polar residues" evidence="1">
    <location>
        <begin position="1"/>
        <end position="10"/>
    </location>
</feature>
<protein>
    <submittedName>
        <fullName evidence="2">Uncharacterized protein</fullName>
    </submittedName>
</protein>
<dbReference type="AlphaFoldDB" id="A0A1X7TDC9"/>
<feature type="region of interest" description="Disordered" evidence="1">
    <location>
        <begin position="1"/>
        <end position="91"/>
    </location>
</feature>
<organism evidence="2">
    <name type="scientific">Amphimedon queenslandica</name>
    <name type="common">Sponge</name>
    <dbReference type="NCBI Taxonomy" id="400682"/>
    <lineage>
        <taxon>Eukaryota</taxon>
        <taxon>Metazoa</taxon>
        <taxon>Porifera</taxon>
        <taxon>Demospongiae</taxon>
        <taxon>Heteroscleromorpha</taxon>
        <taxon>Haplosclerida</taxon>
        <taxon>Niphatidae</taxon>
        <taxon>Amphimedon</taxon>
    </lineage>
</organism>
<accession>A0A1X7TDC9</accession>
<proteinExistence type="predicted"/>
<sequence>MPTDKGTTATLRKFLCGPPPVPTLMNKTMPPKRPAVKGSPSRVSSTADHDDKSPHLPVTQEPFSPPDIGGSSQPSLPDSARCNRDSRGGGV</sequence>
<dbReference type="InParanoid" id="A0A1X7TDC9"/>
<reference evidence="2" key="1">
    <citation type="submission" date="2017-05" db="UniProtKB">
        <authorList>
            <consortium name="EnsemblMetazoa"/>
        </authorList>
    </citation>
    <scope>IDENTIFICATION</scope>
</reference>
<dbReference type="EnsemblMetazoa" id="Aqu2.1.12353_001">
    <property type="protein sequence ID" value="Aqu2.1.12353_001"/>
    <property type="gene ID" value="Aqu2.1.12353"/>
</dbReference>
<evidence type="ECO:0000256" key="1">
    <source>
        <dbReference type="SAM" id="MobiDB-lite"/>
    </source>
</evidence>